<gene>
    <name evidence="4" type="ORF">QZM56_30075</name>
</gene>
<evidence type="ECO:0000313" key="4">
    <source>
        <dbReference type="EMBL" id="MDN7568770.1"/>
    </source>
</evidence>
<reference evidence="4" key="1">
    <citation type="submission" date="2023-07" db="EMBL/GenBank/DDBJ databases">
        <title>A collection of bacterial strains from the Burkholderia cepacia Research Laboratory and Repository.</title>
        <authorList>
            <person name="Lipuma J."/>
            <person name="Spilker T."/>
            <person name="Caverly L."/>
        </authorList>
    </citation>
    <scope>NUCLEOTIDE SEQUENCE</scope>
    <source>
        <strain evidence="4">AU44979</strain>
    </source>
</reference>
<dbReference type="PANTHER" id="PTHR30349">
    <property type="entry name" value="PHAGE INTEGRASE-RELATED"/>
    <property type="match status" value="1"/>
</dbReference>
<evidence type="ECO:0000313" key="5">
    <source>
        <dbReference type="Proteomes" id="UP001172109"/>
    </source>
</evidence>
<dbReference type="InterPro" id="IPR050090">
    <property type="entry name" value="Tyrosine_recombinase_XerCD"/>
</dbReference>
<dbReference type="CDD" id="cd00796">
    <property type="entry name" value="INT_Rci_Hp1_C"/>
    <property type="match status" value="1"/>
</dbReference>
<dbReference type="Gene3D" id="1.10.443.10">
    <property type="entry name" value="Intergrase catalytic core"/>
    <property type="match status" value="1"/>
</dbReference>
<dbReference type="GO" id="GO:0006310">
    <property type="term" value="P:DNA recombination"/>
    <property type="evidence" value="ECO:0007669"/>
    <property type="project" value="UniProtKB-KW"/>
</dbReference>
<dbReference type="GO" id="GO:0003677">
    <property type="term" value="F:DNA binding"/>
    <property type="evidence" value="ECO:0007669"/>
    <property type="project" value="InterPro"/>
</dbReference>
<dbReference type="SUPFAM" id="SSF56349">
    <property type="entry name" value="DNA breaking-rejoining enzymes"/>
    <property type="match status" value="1"/>
</dbReference>
<name>A0AAP4VKH0_9BURK</name>
<evidence type="ECO:0000256" key="1">
    <source>
        <dbReference type="ARBA" id="ARBA00022908"/>
    </source>
</evidence>
<dbReference type="InterPro" id="IPR013762">
    <property type="entry name" value="Integrase-like_cat_sf"/>
</dbReference>
<keyword evidence="2" id="KW-0233">DNA recombination</keyword>
<dbReference type="Pfam" id="PF00589">
    <property type="entry name" value="Phage_integrase"/>
    <property type="match status" value="1"/>
</dbReference>
<comment type="caution">
    <text evidence="4">The sequence shown here is derived from an EMBL/GenBank/DDBJ whole genome shotgun (WGS) entry which is preliminary data.</text>
</comment>
<dbReference type="GO" id="GO:0015074">
    <property type="term" value="P:DNA integration"/>
    <property type="evidence" value="ECO:0007669"/>
    <property type="project" value="UniProtKB-KW"/>
</dbReference>
<dbReference type="EMBL" id="JAUJQS010000029">
    <property type="protein sequence ID" value="MDN7568770.1"/>
    <property type="molecule type" value="Genomic_DNA"/>
</dbReference>
<dbReference type="Proteomes" id="UP001172109">
    <property type="component" value="Unassembled WGS sequence"/>
</dbReference>
<sequence length="390" mass="45030">MTLIRRNNSKNWYYQFQIQGKKYFGSTGTPNKTKAAQVEREMRNRAHAEQYLGDAQPITLKDALEQYVGARSETAYHTNMCSIVRKTLGYKLHPRTKAKLLCYGLPPDTLMHELTTRDFELLVAKRKAEGDKPATIKHEVGLLRATINEMAKLGFKVSRDIVFPELRTSYRLRYLDSNDESALLRELDPERLRDGLKPLETRTPEMTRNVKDNYDITVFLLDTGCRYSEVANIPWSAINLDACTISLYRSKVRNEDVLHMTSRLETILRRRWEERRTGQRYVFEDRTGSERGYSTKSIKKAIERAGLNDPALVKERGGRVTLHTLRHTFASKLVKAGVSLYEVSVRQRTRSPFARTAIDGSTSRKMLARIEKHSMERSLSWCASKKPQVY</sequence>
<dbReference type="InterPro" id="IPR011010">
    <property type="entry name" value="DNA_brk_join_enz"/>
</dbReference>
<evidence type="ECO:0000259" key="3">
    <source>
        <dbReference type="PROSITE" id="PS51898"/>
    </source>
</evidence>
<organism evidence="4 5">
    <name type="scientific">Burkholderia contaminans</name>
    <dbReference type="NCBI Taxonomy" id="488447"/>
    <lineage>
        <taxon>Bacteria</taxon>
        <taxon>Pseudomonadati</taxon>
        <taxon>Pseudomonadota</taxon>
        <taxon>Betaproteobacteria</taxon>
        <taxon>Burkholderiales</taxon>
        <taxon>Burkholderiaceae</taxon>
        <taxon>Burkholderia</taxon>
        <taxon>Burkholderia cepacia complex</taxon>
    </lineage>
</organism>
<dbReference type="PROSITE" id="PS51898">
    <property type="entry name" value="TYR_RECOMBINASE"/>
    <property type="match status" value="1"/>
</dbReference>
<protein>
    <submittedName>
        <fullName evidence="4">Site-specific integrase</fullName>
    </submittedName>
</protein>
<feature type="domain" description="Tyr recombinase" evidence="3">
    <location>
        <begin position="182"/>
        <end position="372"/>
    </location>
</feature>
<dbReference type="AlphaFoldDB" id="A0AAP4VKH0"/>
<evidence type="ECO:0000256" key="2">
    <source>
        <dbReference type="ARBA" id="ARBA00023172"/>
    </source>
</evidence>
<dbReference type="PANTHER" id="PTHR30349:SF64">
    <property type="entry name" value="PROPHAGE INTEGRASE INTD-RELATED"/>
    <property type="match status" value="1"/>
</dbReference>
<proteinExistence type="predicted"/>
<keyword evidence="1" id="KW-0229">DNA integration</keyword>
<dbReference type="InterPro" id="IPR002104">
    <property type="entry name" value="Integrase_catalytic"/>
</dbReference>
<dbReference type="RefSeq" id="WP_226285473.1">
    <property type="nucleotide sequence ID" value="NZ_CADEUY010000003.1"/>
</dbReference>
<accession>A0AAP4VKH0</accession>